<accession>A0AAN7TYP5</accession>
<organism evidence="4 5">
    <name type="scientific">Dictyostelium firmibasis</name>
    <dbReference type="NCBI Taxonomy" id="79012"/>
    <lineage>
        <taxon>Eukaryota</taxon>
        <taxon>Amoebozoa</taxon>
        <taxon>Evosea</taxon>
        <taxon>Eumycetozoa</taxon>
        <taxon>Dictyostelia</taxon>
        <taxon>Dictyosteliales</taxon>
        <taxon>Dictyosteliaceae</taxon>
        <taxon>Dictyostelium</taxon>
    </lineage>
</organism>
<dbReference type="Proteomes" id="UP001344447">
    <property type="component" value="Unassembled WGS sequence"/>
</dbReference>
<dbReference type="InterPro" id="IPR001661">
    <property type="entry name" value="Glyco_hydro_37"/>
</dbReference>
<dbReference type="EC" id="3.2.1.28" evidence="2"/>
<dbReference type="EMBL" id="JAVFKY010000002">
    <property type="protein sequence ID" value="KAK5581492.1"/>
    <property type="molecule type" value="Genomic_DNA"/>
</dbReference>
<keyword evidence="2" id="KW-0326">Glycosidase</keyword>
<name>A0AAN7TYP5_9MYCE</name>
<comment type="caution">
    <text evidence="4">The sequence shown here is derived from an EMBL/GenBank/DDBJ whole genome shotgun (WGS) entry which is preliminary data.</text>
</comment>
<evidence type="ECO:0000313" key="5">
    <source>
        <dbReference type="Proteomes" id="UP001344447"/>
    </source>
</evidence>
<gene>
    <name evidence="4" type="ORF">RB653_001525</name>
</gene>
<protein>
    <recommendedName>
        <fullName evidence="2">Trehalase</fullName>
        <ecNumber evidence="2">3.2.1.28</ecNumber>
    </recommendedName>
    <alternativeName>
        <fullName evidence="2">Alpha-trehalose glucohydrolase</fullName>
    </alternativeName>
</protein>
<dbReference type="PANTHER" id="PTHR23403:SF1">
    <property type="entry name" value="TREHALASE"/>
    <property type="match status" value="1"/>
</dbReference>
<dbReference type="GO" id="GO:0004555">
    <property type="term" value="F:alpha,alpha-trehalase activity"/>
    <property type="evidence" value="ECO:0007669"/>
    <property type="project" value="UniProtKB-EC"/>
</dbReference>
<reference evidence="4 5" key="1">
    <citation type="submission" date="2023-11" db="EMBL/GenBank/DDBJ databases">
        <title>Dfirmibasis_genome.</title>
        <authorList>
            <person name="Edelbroek B."/>
            <person name="Kjellin J."/>
            <person name="Jerlstrom-Hultqvist J."/>
            <person name="Soderbom F."/>
        </authorList>
    </citation>
    <scope>NUCLEOTIDE SEQUENCE [LARGE SCALE GENOMIC DNA]</scope>
    <source>
        <strain evidence="4 5">TNS-C-14</strain>
    </source>
</reference>
<keyword evidence="3" id="KW-1133">Transmembrane helix</keyword>
<dbReference type="PANTHER" id="PTHR23403">
    <property type="entry name" value="TREHALASE"/>
    <property type="match status" value="1"/>
</dbReference>
<evidence type="ECO:0000256" key="2">
    <source>
        <dbReference type="RuleBase" id="RU361180"/>
    </source>
</evidence>
<dbReference type="Gene3D" id="1.50.10.10">
    <property type="match status" value="1"/>
</dbReference>
<keyword evidence="5" id="KW-1185">Reference proteome</keyword>
<dbReference type="InterPro" id="IPR008928">
    <property type="entry name" value="6-hairpin_glycosidase_sf"/>
</dbReference>
<evidence type="ECO:0000256" key="1">
    <source>
        <dbReference type="ARBA" id="ARBA00005615"/>
    </source>
</evidence>
<evidence type="ECO:0000313" key="4">
    <source>
        <dbReference type="EMBL" id="KAK5581492.1"/>
    </source>
</evidence>
<dbReference type="AlphaFoldDB" id="A0AAN7TYP5"/>
<dbReference type="Pfam" id="PF01204">
    <property type="entry name" value="Trehalase"/>
    <property type="match status" value="1"/>
</dbReference>
<comment type="similarity">
    <text evidence="1 2">Belongs to the glycosyl hydrolase 37 family.</text>
</comment>
<proteinExistence type="inferred from homology"/>
<keyword evidence="2" id="KW-0378">Hydrolase</keyword>
<feature type="transmembrane region" description="Helical" evidence="3">
    <location>
        <begin position="12"/>
        <end position="29"/>
    </location>
</feature>
<dbReference type="PRINTS" id="PR00744">
    <property type="entry name" value="GLHYDRLASE37"/>
</dbReference>
<comment type="catalytic activity">
    <reaction evidence="2">
        <text>alpha,alpha-trehalose + H2O = alpha-D-glucose + beta-D-glucose</text>
        <dbReference type="Rhea" id="RHEA:32675"/>
        <dbReference type="ChEBI" id="CHEBI:15377"/>
        <dbReference type="ChEBI" id="CHEBI:15903"/>
        <dbReference type="ChEBI" id="CHEBI:16551"/>
        <dbReference type="ChEBI" id="CHEBI:17925"/>
        <dbReference type="EC" id="3.2.1.28"/>
    </reaction>
</comment>
<dbReference type="InterPro" id="IPR012341">
    <property type="entry name" value="6hp_glycosidase-like_sf"/>
</dbReference>
<dbReference type="GO" id="GO:0005993">
    <property type="term" value="P:trehalose catabolic process"/>
    <property type="evidence" value="ECO:0007669"/>
    <property type="project" value="TreeGrafter"/>
</dbReference>
<evidence type="ECO:0000256" key="3">
    <source>
        <dbReference type="SAM" id="Phobius"/>
    </source>
</evidence>
<keyword evidence="3" id="KW-0472">Membrane</keyword>
<sequence>MDFLIKKIQTILFIGICIISFFIVNLTTAETSEIKNVNLQLILGEAGGTGGCQHPIYCNGTLLKTIQLVQVFNDSKTFVDMPMRSSAEFINEQFNQLLLNTSNNGGPNKEELAAFLSENFYPAGYEVEPVTPVDWVPNPSFLDEITDPNLNDFARSIHGKWLELTRIFNTSGLCDGCYSSIPVNNPFVIAGSRFREFYYWDSYWIIQGLLVSDMTTTAKGMLKNFADMISEFGFIPNGGRIYYLNRSQPPLFTQMVNNYIDATGDMEFLQEILPILDQEYQWWMTHRTSELTNEISGETVILNLYNASNHSPRPESYYEDYTDALGFSSDQEKDYFYSSIASGAESGWDFSSRWMSPSDNTNLTTIQTIDVIPVDLNSILYLNEKILSQFHRSLGNNSMAIFYQSASDNRVNAMQQVFFNENTFQWNDYNLKTNTNNQNWYTSNILPLFADIQSSIDIDNQEIDLLFKSLANVLMGYTGGVPTSLISAQSLQWDGVNVWPPLQYWVIESIMTPNTTFSNLLGKNLIDRWITTNFCGWNSTLESQGGMMFEKYNANFIGVPGGGGEYVVQNGFGWTNGVDLYLLKKYGKSITLNNC</sequence>
<keyword evidence="3" id="KW-0812">Transmembrane</keyword>
<dbReference type="SUPFAM" id="SSF48208">
    <property type="entry name" value="Six-hairpin glycosidases"/>
    <property type="match status" value="1"/>
</dbReference>